<organism evidence="7 8">
    <name type="scientific">Thiohalorhabdus methylotrophus</name>
    <dbReference type="NCBI Taxonomy" id="3242694"/>
    <lineage>
        <taxon>Bacteria</taxon>
        <taxon>Pseudomonadati</taxon>
        <taxon>Pseudomonadota</taxon>
        <taxon>Gammaproteobacteria</taxon>
        <taxon>Thiohalorhabdales</taxon>
        <taxon>Thiohalorhabdaceae</taxon>
        <taxon>Thiohalorhabdus</taxon>
    </lineage>
</organism>
<dbReference type="Proteomes" id="UP001575181">
    <property type="component" value="Unassembled WGS sequence"/>
</dbReference>
<dbReference type="Pfam" id="PF01553">
    <property type="entry name" value="Acyltransferase"/>
    <property type="match status" value="1"/>
</dbReference>
<evidence type="ECO:0000256" key="3">
    <source>
        <dbReference type="ARBA" id="ARBA00022679"/>
    </source>
</evidence>
<dbReference type="EMBL" id="JBGUAW010000002">
    <property type="protein sequence ID" value="MFA9460029.1"/>
    <property type="molecule type" value="Genomic_DNA"/>
</dbReference>
<feature type="domain" description="Phospholipid/glycerol acyltransferase" evidence="6">
    <location>
        <begin position="72"/>
        <end position="184"/>
    </location>
</feature>
<keyword evidence="3" id="KW-0808">Transferase</keyword>
<evidence type="ECO:0000256" key="4">
    <source>
        <dbReference type="ARBA" id="ARBA00023098"/>
    </source>
</evidence>
<dbReference type="InterPro" id="IPR002123">
    <property type="entry name" value="Plipid/glycerol_acylTrfase"/>
</dbReference>
<gene>
    <name evidence="7" type="ORF">ACERLL_04250</name>
</gene>
<comment type="pathway">
    <text evidence="1">Lipid metabolism.</text>
</comment>
<dbReference type="RefSeq" id="WP_373654805.1">
    <property type="nucleotide sequence ID" value="NZ_JBGUAW010000002.1"/>
</dbReference>
<dbReference type="SMART" id="SM00563">
    <property type="entry name" value="PlsC"/>
    <property type="match status" value="1"/>
</dbReference>
<dbReference type="CDD" id="cd07989">
    <property type="entry name" value="LPLAT_AGPAT-like"/>
    <property type="match status" value="1"/>
</dbReference>
<proteinExistence type="predicted"/>
<reference evidence="7 8" key="1">
    <citation type="submission" date="2024-08" db="EMBL/GenBank/DDBJ databases">
        <title>Whole-genome sequencing of halo(alkali)philic microorganisms from hypersaline lakes.</title>
        <authorList>
            <person name="Sorokin D.Y."/>
            <person name="Merkel A.Y."/>
            <person name="Messina E."/>
            <person name="Yakimov M."/>
        </authorList>
    </citation>
    <scope>NUCLEOTIDE SEQUENCE [LARGE SCALE GENOMIC DNA]</scope>
    <source>
        <strain evidence="7 8">Cl-TMA</strain>
    </source>
</reference>
<dbReference type="SUPFAM" id="SSF69593">
    <property type="entry name" value="Glycerol-3-phosphate (1)-acyltransferase"/>
    <property type="match status" value="1"/>
</dbReference>
<evidence type="ECO:0000313" key="8">
    <source>
        <dbReference type="Proteomes" id="UP001575181"/>
    </source>
</evidence>
<dbReference type="GO" id="GO:0016746">
    <property type="term" value="F:acyltransferase activity"/>
    <property type="evidence" value="ECO:0007669"/>
    <property type="project" value="UniProtKB-KW"/>
</dbReference>
<keyword evidence="4" id="KW-0443">Lipid metabolism</keyword>
<comment type="caution">
    <text evidence="7">The sequence shown here is derived from an EMBL/GenBank/DDBJ whole genome shotgun (WGS) entry which is preliminary data.</text>
</comment>
<evidence type="ECO:0000256" key="1">
    <source>
        <dbReference type="ARBA" id="ARBA00005189"/>
    </source>
</evidence>
<accession>A0ABV4TTS3</accession>
<keyword evidence="5 7" id="KW-0012">Acyltransferase</keyword>
<sequence>MRRRRALPGSLRLLVRLGPLTLFLALSPLLAVLLLPASGGSRPRVVRLWSRTAARLVGLRVRVSGVPAPGGVLFAANHISWLDILAFNAVHAATFVAKREVRDWPLFGWLAARAGTVFLDRGRRSALLGAGDVLADRLRAGKPAVIFPEGTTTTGQEVAPFGPGLFRAALEAGACVQPVTLRYGAPGSPDTVAPFVGDDSLVPHLLRLLARPGTRVRVLFHEPVFPGENRQALAAEARVRVRAGLLPVPAAADSRDHESELSSLPG</sequence>
<evidence type="ECO:0000256" key="2">
    <source>
        <dbReference type="ARBA" id="ARBA00022516"/>
    </source>
</evidence>
<keyword evidence="8" id="KW-1185">Reference proteome</keyword>
<evidence type="ECO:0000313" key="7">
    <source>
        <dbReference type="EMBL" id="MFA9460029.1"/>
    </source>
</evidence>
<evidence type="ECO:0000259" key="6">
    <source>
        <dbReference type="SMART" id="SM00563"/>
    </source>
</evidence>
<keyword evidence="2" id="KW-0444">Lipid biosynthesis</keyword>
<protein>
    <submittedName>
        <fullName evidence="7">Lysophospholipid acyltransferase family protein</fullName>
    </submittedName>
</protein>
<dbReference type="PANTHER" id="PTHR10434">
    <property type="entry name" value="1-ACYL-SN-GLYCEROL-3-PHOSPHATE ACYLTRANSFERASE"/>
    <property type="match status" value="1"/>
</dbReference>
<name>A0ABV4TTS3_9GAMM</name>
<evidence type="ECO:0000256" key="5">
    <source>
        <dbReference type="ARBA" id="ARBA00023315"/>
    </source>
</evidence>
<dbReference type="PANTHER" id="PTHR10434:SF64">
    <property type="entry name" value="1-ACYL-SN-GLYCEROL-3-PHOSPHATE ACYLTRANSFERASE-RELATED"/>
    <property type="match status" value="1"/>
</dbReference>